<dbReference type="Proteomes" id="UP000219338">
    <property type="component" value="Unassembled WGS sequence"/>
</dbReference>
<dbReference type="SUPFAM" id="SSF52047">
    <property type="entry name" value="RNI-like"/>
    <property type="match status" value="1"/>
</dbReference>
<dbReference type="EMBL" id="FUEG01000032">
    <property type="protein sequence ID" value="SJL16042.1"/>
    <property type="molecule type" value="Genomic_DNA"/>
</dbReference>
<evidence type="ECO:0000313" key="1">
    <source>
        <dbReference type="EMBL" id="SJL16042.1"/>
    </source>
</evidence>
<organism evidence="1 2">
    <name type="scientific">Armillaria ostoyae</name>
    <name type="common">Armillaria root rot fungus</name>
    <dbReference type="NCBI Taxonomy" id="47428"/>
    <lineage>
        <taxon>Eukaryota</taxon>
        <taxon>Fungi</taxon>
        <taxon>Dikarya</taxon>
        <taxon>Basidiomycota</taxon>
        <taxon>Agaricomycotina</taxon>
        <taxon>Agaricomycetes</taxon>
        <taxon>Agaricomycetidae</taxon>
        <taxon>Agaricales</taxon>
        <taxon>Marasmiineae</taxon>
        <taxon>Physalacriaceae</taxon>
        <taxon>Armillaria</taxon>
    </lineage>
</organism>
<keyword evidence="2" id="KW-1185">Reference proteome</keyword>
<accession>A0A284S4U7</accession>
<dbReference type="AlphaFoldDB" id="A0A284S4U7"/>
<reference evidence="2" key="1">
    <citation type="journal article" date="2017" name="Nat. Ecol. Evol.">
        <title>Genome expansion and lineage-specific genetic innovations in the forest pathogenic fungi Armillaria.</title>
        <authorList>
            <person name="Sipos G."/>
            <person name="Prasanna A.N."/>
            <person name="Walter M.C."/>
            <person name="O'Connor E."/>
            <person name="Balint B."/>
            <person name="Krizsan K."/>
            <person name="Kiss B."/>
            <person name="Hess J."/>
            <person name="Varga T."/>
            <person name="Slot J."/>
            <person name="Riley R."/>
            <person name="Boka B."/>
            <person name="Rigling D."/>
            <person name="Barry K."/>
            <person name="Lee J."/>
            <person name="Mihaltcheva S."/>
            <person name="LaButti K."/>
            <person name="Lipzen A."/>
            <person name="Waldron R."/>
            <person name="Moloney N.M."/>
            <person name="Sperisen C."/>
            <person name="Kredics L."/>
            <person name="Vagvoelgyi C."/>
            <person name="Patrignani A."/>
            <person name="Fitzpatrick D."/>
            <person name="Nagy I."/>
            <person name="Doyle S."/>
            <person name="Anderson J.B."/>
            <person name="Grigoriev I.V."/>
            <person name="Gueldener U."/>
            <person name="Muensterkoetter M."/>
            <person name="Nagy L.G."/>
        </authorList>
    </citation>
    <scope>NUCLEOTIDE SEQUENCE [LARGE SCALE GENOMIC DNA]</scope>
    <source>
        <strain evidence="2">C18/9</strain>
    </source>
</reference>
<name>A0A284S4U7_ARMOS</name>
<gene>
    <name evidence="1" type="ORF">ARMOST_19557</name>
</gene>
<proteinExistence type="predicted"/>
<sequence length="424" mass="48132">MPRSSKLCQPGLHTSSSTSHTDVYFVSNVSLPKTATIIWEWTQWSPTTALPPYFTDFCDDFRGVKYTVLQRDRVHLLGFRFRNIDEFIDSIGRLPGFQVVERLSVEQLFFDEYPSMASLSEAFRDPRLGGIRELTLQLFHGVAVEFPAPVLIALLAHCKRLEHVNFRGCGLSNGNSNSLRGCEMWQHWLSLSHGKAYAVVEERSIETISFEDVDCQRTEDVLAFVSASESPFNLEGLRCLSIPSLTDLEPPSDSFCATLKQILIRVREHLEVLRLSFTLQDDLMALPRLRTLGLYVGKRAQRGTELLRWGAEILANETVAPSIEIGFASASMRWYWQDELQKPREEDMSLVNLVKRRHGVGQDVHEELSDLFSSFDGLDEILATRVAQGVVMNLRIIGPSRDESGLDWNEVLRSTFFPRSVDKS</sequence>
<protein>
    <submittedName>
        <fullName evidence="1">Uncharacterized protein</fullName>
    </submittedName>
</protein>
<dbReference type="OrthoDB" id="2891208at2759"/>
<evidence type="ECO:0000313" key="2">
    <source>
        <dbReference type="Proteomes" id="UP000219338"/>
    </source>
</evidence>